<dbReference type="Proteomes" id="UP000278807">
    <property type="component" value="Unassembled WGS sequence"/>
</dbReference>
<gene>
    <name evidence="3" type="ORF">HNAJ_LOCUS4067</name>
</gene>
<feature type="compositionally biased region" description="Polar residues" evidence="1">
    <location>
        <begin position="116"/>
        <end position="140"/>
    </location>
</feature>
<reference evidence="5" key="1">
    <citation type="submission" date="2017-02" db="UniProtKB">
        <authorList>
            <consortium name="WormBaseParasite"/>
        </authorList>
    </citation>
    <scope>IDENTIFICATION</scope>
</reference>
<dbReference type="EMBL" id="UZAE01002644">
    <property type="protein sequence ID" value="VDN99926.1"/>
    <property type="molecule type" value="Genomic_DNA"/>
</dbReference>
<feature type="region of interest" description="Disordered" evidence="1">
    <location>
        <begin position="116"/>
        <end position="141"/>
    </location>
</feature>
<evidence type="ECO:0000313" key="4">
    <source>
        <dbReference type="Proteomes" id="UP000278807"/>
    </source>
</evidence>
<dbReference type="OrthoDB" id="5596422at2759"/>
<dbReference type="Gene3D" id="3.10.110.10">
    <property type="entry name" value="Ubiquitin Conjugating Enzyme"/>
    <property type="match status" value="1"/>
</dbReference>
<sequence>MISVTTQRNTNVTIHWLKLAQKRPISFPRIEASEIEDMIRLRSVKKDEDEIDIRLAELEPRVKPPKCPWVPPCKPAFGSKIQRITGPEIITSVPPPGTYNPNESICKRNKFQKSEPWSLTSPLPTNQKANSRIRPTSTRPSYYKLKSPLETDLENLARRSHSFDAYKLDRSMHTQHGYFAAPKQQTEFRDVPTFVDLLNNNANKKKGIFLKAERFPKKYGERICQSEPSYNVDKEIDTSPGQYNIGAADWKMCELKSSSKIPFGSHGNNVITQKQYNQQIGNMTPYTGPGRYDPFKYEKKANKERYVDMAKRTGRDSNLWMDVVLRERMRPKKEANDYPHYSRDNLIMKYHPPGIYVISSIDDPNVWNGIISVRKGYYCGGSFPFKVEIPDDFPSSQPPKIFLARNFYHPYVHPATGELDLGPEFEKWVPGSSHIYHILHYFRCVFNDLSIESVGSNNAKKFANPEVAQSFLSEHEKFEIRARTYVEDHSLWSSTDSTSTDSHLNSLSVIGWQNDNLMSTIRDKILNSSQPFKNCPCCSDTVSRGYSWIDPSKMTLFSPRLLCNEKSD</sequence>
<keyword evidence="4" id="KW-1185">Reference proteome</keyword>
<dbReference type="SUPFAM" id="SSF54495">
    <property type="entry name" value="UBC-like"/>
    <property type="match status" value="1"/>
</dbReference>
<dbReference type="Pfam" id="PF00179">
    <property type="entry name" value="UQ_con"/>
    <property type="match status" value="1"/>
</dbReference>
<proteinExistence type="predicted"/>
<dbReference type="InterPro" id="IPR016135">
    <property type="entry name" value="UBQ-conjugating_enzyme/RWD"/>
</dbReference>
<dbReference type="AlphaFoldDB" id="A0A0R3TAI0"/>
<dbReference type="InterPro" id="IPR000608">
    <property type="entry name" value="UBC"/>
</dbReference>
<organism evidence="5">
    <name type="scientific">Rodentolepis nana</name>
    <name type="common">Dwarf tapeworm</name>
    <name type="synonym">Hymenolepis nana</name>
    <dbReference type="NCBI Taxonomy" id="102285"/>
    <lineage>
        <taxon>Eukaryota</taxon>
        <taxon>Metazoa</taxon>
        <taxon>Spiralia</taxon>
        <taxon>Lophotrochozoa</taxon>
        <taxon>Platyhelminthes</taxon>
        <taxon>Cestoda</taxon>
        <taxon>Eucestoda</taxon>
        <taxon>Cyclophyllidea</taxon>
        <taxon>Hymenolepididae</taxon>
        <taxon>Rodentolepis</taxon>
    </lineage>
</organism>
<evidence type="ECO:0000256" key="1">
    <source>
        <dbReference type="SAM" id="MobiDB-lite"/>
    </source>
</evidence>
<dbReference type="WBParaSite" id="HNAJ_0000406901-mRNA-1">
    <property type="protein sequence ID" value="HNAJ_0000406901-mRNA-1"/>
    <property type="gene ID" value="HNAJ_0000406901"/>
</dbReference>
<dbReference type="PROSITE" id="PS50127">
    <property type="entry name" value="UBC_2"/>
    <property type="match status" value="1"/>
</dbReference>
<evidence type="ECO:0000259" key="2">
    <source>
        <dbReference type="PROSITE" id="PS50127"/>
    </source>
</evidence>
<evidence type="ECO:0000313" key="5">
    <source>
        <dbReference type="WBParaSite" id="HNAJ_0000406901-mRNA-1"/>
    </source>
</evidence>
<name>A0A0R3TAI0_RODNA</name>
<accession>A0A0R3TAI0</accession>
<dbReference type="InterPro" id="IPR033557">
    <property type="entry name" value="CIMAP2"/>
</dbReference>
<feature type="domain" description="UBC core" evidence="2">
    <location>
        <begin position="329"/>
        <end position="491"/>
    </location>
</feature>
<dbReference type="SMART" id="SM00212">
    <property type="entry name" value="UBCc"/>
    <property type="match status" value="1"/>
</dbReference>
<reference evidence="3 4" key="2">
    <citation type="submission" date="2018-11" db="EMBL/GenBank/DDBJ databases">
        <authorList>
            <consortium name="Pathogen Informatics"/>
        </authorList>
    </citation>
    <scope>NUCLEOTIDE SEQUENCE [LARGE SCALE GENOMIC DNA]</scope>
</reference>
<dbReference type="CDD" id="cd23814">
    <property type="entry name" value="UEV_AKTIP"/>
    <property type="match status" value="1"/>
</dbReference>
<protein>
    <submittedName>
        <fullName evidence="5">UBC core domain-containing protein</fullName>
    </submittedName>
</protein>
<dbReference type="STRING" id="102285.A0A0R3TAI0"/>
<evidence type="ECO:0000313" key="3">
    <source>
        <dbReference type="EMBL" id="VDN99926.1"/>
    </source>
</evidence>
<dbReference type="PANTHER" id="PTHR34914">
    <property type="entry name" value="LYMPHOCYTE EXPANSION MOLECULE"/>
    <property type="match status" value="1"/>
</dbReference>
<dbReference type="PANTHER" id="PTHR34914:SF1">
    <property type="entry name" value="LYMPHOCYTE EXPANSION MOLECULE"/>
    <property type="match status" value="1"/>
</dbReference>